<organism evidence="1 2">
    <name type="scientific">Coemansia reversa (strain ATCC 12441 / NRRL 1564)</name>
    <dbReference type="NCBI Taxonomy" id="763665"/>
    <lineage>
        <taxon>Eukaryota</taxon>
        <taxon>Fungi</taxon>
        <taxon>Fungi incertae sedis</taxon>
        <taxon>Zoopagomycota</taxon>
        <taxon>Kickxellomycotina</taxon>
        <taxon>Kickxellomycetes</taxon>
        <taxon>Kickxellales</taxon>
        <taxon>Kickxellaceae</taxon>
        <taxon>Coemansia</taxon>
    </lineage>
</organism>
<name>A0A2G5B2H8_COERN</name>
<dbReference type="Proteomes" id="UP000242474">
    <property type="component" value="Unassembled WGS sequence"/>
</dbReference>
<evidence type="ECO:0000313" key="2">
    <source>
        <dbReference type="Proteomes" id="UP000242474"/>
    </source>
</evidence>
<dbReference type="AlphaFoldDB" id="A0A2G5B2H8"/>
<proteinExistence type="predicted"/>
<protein>
    <submittedName>
        <fullName evidence="1">Uncharacterized protein</fullName>
    </submittedName>
</protein>
<sequence>MAVPTNTAAASARSTCQGLLRSTTQPMAAPNARPLHVLSTTAVGQPRIGSNHKQIASPATPLAVAATTTASTYCNSVCTPSVPPATPTSSNTSTAVARSWEAPVPIVNSQHKTKPHRQPPSMLHQSDAKVCGWLLCHLKLL</sequence>
<evidence type="ECO:0000313" key="1">
    <source>
        <dbReference type="EMBL" id="PIA12917.1"/>
    </source>
</evidence>
<reference evidence="1 2" key="1">
    <citation type="journal article" date="2015" name="Genome Biol. Evol.">
        <title>Phylogenomic analyses indicate that early fungi evolved digesting cell walls of algal ancestors of land plants.</title>
        <authorList>
            <person name="Chang Y."/>
            <person name="Wang S."/>
            <person name="Sekimoto S."/>
            <person name="Aerts A.L."/>
            <person name="Choi C."/>
            <person name="Clum A."/>
            <person name="LaButti K.M."/>
            <person name="Lindquist E.A."/>
            <person name="Yee Ngan C."/>
            <person name="Ohm R.A."/>
            <person name="Salamov A.A."/>
            <person name="Grigoriev I.V."/>
            <person name="Spatafora J.W."/>
            <person name="Berbee M.L."/>
        </authorList>
    </citation>
    <scope>NUCLEOTIDE SEQUENCE [LARGE SCALE GENOMIC DNA]</scope>
    <source>
        <strain evidence="1 2">NRRL 1564</strain>
    </source>
</reference>
<accession>A0A2G5B2H8</accession>
<keyword evidence="2" id="KW-1185">Reference proteome</keyword>
<dbReference type="EMBL" id="KZ303556">
    <property type="protein sequence ID" value="PIA12917.1"/>
    <property type="molecule type" value="Genomic_DNA"/>
</dbReference>
<gene>
    <name evidence="1" type="ORF">COEREDRAFT_83831</name>
</gene>